<keyword evidence="3" id="KW-1185">Reference proteome</keyword>
<dbReference type="EMBL" id="JBJYXY010000001">
    <property type="protein sequence ID" value="MFN2975835.1"/>
    <property type="molecule type" value="Genomic_DNA"/>
</dbReference>
<evidence type="ECO:0000313" key="3">
    <source>
        <dbReference type="Proteomes" id="UP001634747"/>
    </source>
</evidence>
<dbReference type="Proteomes" id="UP001634747">
    <property type="component" value="Unassembled WGS sequence"/>
</dbReference>
<feature type="domain" description="DinB-like" evidence="1">
    <location>
        <begin position="48"/>
        <end position="177"/>
    </location>
</feature>
<gene>
    <name evidence="2" type="ORF">ACK2TP_08675</name>
</gene>
<protein>
    <submittedName>
        <fullName evidence="2">DinB family protein</fullName>
    </submittedName>
</protein>
<evidence type="ECO:0000259" key="1">
    <source>
        <dbReference type="Pfam" id="PF12867"/>
    </source>
</evidence>
<reference evidence="2 3" key="1">
    <citation type="submission" date="2024-12" db="EMBL/GenBank/DDBJ databases">
        <authorList>
            <person name="Lee Y."/>
        </authorList>
    </citation>
    <scope>NUCLEOTIDE SEQUENCE [LARGE SCALE GENOMIC DNA]</scope>
    <source>
        <strain evidence="2 3">03SUJ4</strain>
    </source>
</reference>
<dbReference type="Pfam" id="PF12867">
    <property type="entry name" value="DinB_2"/>
    <property type="match status" value="1"/>
</dbReference>
<dbReference type="InterPro" id="IPR034660">
    <property type="entry name" value="DinB/YfiT-like"/>
</dbReference>
<dbReference type="InterPro" id="IPR024775">
    <property type="entry name" value="DinB-like"/>
</dbReference>
<organism evidence="2 3">
    <name type="scientific">Terriglobus aquaticus</name>
    <dbReference type="NCBI Taxonomy" id="940139"/>
    <lineage>
        <taxon>Bacteria</taxon>
        <taxon>Pseudomonadati</taxon>
        <taxon>Acidobacteriota</taxon>
        <taxon>Terriglobia</taxon>
        <taxon>Terriglobales</taxon>
        <taxon>Acidobacteriaceae</taxon>
        <taxon>Terriglobus</taxon>
    </lineage>
</organism>
<dbReference type="RefSeq" id="WP_344687963.1">
    <property type="nucleotide sequence ID" value="NZ_BAABBH010000001.1"/>
</dbReference>
<accession>A0ABW9KLL0</accession>
<evidence type="ECO:0000313" key="2">
    <source>
        <dbReference type="EMBL" id="MFN2975835.1"/>
    </source>
</evidence>
<proteinExistence type="predicted"/>
<sequence length="192" mass="20282">MAGTLALFSVTAPAQQRDYKDTYTAADAGKAIAPAAALDVMLTQLEVQVIRAAEAMPAEKYGFAPSTANFATGSPAKFDGVRTFAQQATHLISANYYFYSTLGKTKPPVDMQAMSKLSGKEEIVAALKQSFAFAHTQIGTVTNANAFTAIEGADGMHTPATLAAFGVAHGYDHYGQMVEYLRMNGIVPSGSK</sequence>
<dbReference type="Gene3D" id="1.20.120.450">
    <property type="entry name" value="dinb family like domain"/>
    <property type="match status" value="1"/>
</dbReference>
<name>A0ABW9KLL0_9BACT</name>
<comment type="caution">
    <text evidence="2">The sequence shown here is derived from an EMBL/GenBank/DDBJ whole genome shotgun (WGS) entry which is preliminary data.</text>
</comment>
<dbReference type="SUPFAM" id="SSF109854">
    <property type="entry name" value="DinB/YfiT-like putative metalloenzymes"/>
    <property type="match status" value="1"/>
</dbReference>